<dbReference type="SUPFAM" id="SSF53271">
    <property type="entry name" value="PRTase-like"/>
    <property type="match status" value="1"/>
</dbReference>
<evidence type="ECO:0000313" key="4">
    <source>
        <dbReference type="Proteomes" id="UP000176997"/>
    </source>
</evidence>
<comment type="caution">
    <text evidence="3">The sequence shown here is derived from an EMBL/GenBank/DDBJ whole genome shotgun (WGS) entry which is preliminary data.</text>
</comment>
<gene>
    <name evidence="3" type="ORF">A2675_03010</name>
</gene>
<comment type="similarity">
    <text evidence="1">Belongs to the ComF/GntX family.</text>
</comment>
<dbReference type="CDD" id="cd06223">
    <property type="entry name" value="PRTases_typeI"/>
    <property type="match status" value="1"/>
</dbReference>
<reference evidence="3 4" key="1">
    <citation type="journal article" date="2016" name="Nat. Commun.">
        <title>Thousands of microbial genomes shed light on interconnected biogeochemical processes in an aquifer system.</title>
        <authorList>
            <person name="Anantharaman K."/>
            <person name="Brown C.T."/>
            <person name="Hug L.A."/>
            <person name="Sharon I."/>
            <person name="Castelle C.J."/>
            <person name="Probst A.J."/>
            <person name="Thomas B.C."/>
            <person name="Singh A."/>
            <person name="Wilkins M.J."/>
            <person name="Karaoz U."/>
            <person name="Brodie E.L."/>
            <person name="Williams K.H."/>
            <person name="Hubbard S.S."/>
            <person name="Banfield J.F."/>
        </authorList>
    </citation>
    <scope>NUCLEOTIDE SEQUENCE [LARGE SCALE GENOMIC DNA]</scope>
</reference>
<evidence type="ECO:0000313" key="3">
    <source>
        <dbReference type="EMBL" id="OHA79630.1"/>
    </source>
</evidence>
<protein>
    <recommendedName>
        <fullName evidence="2">Phosphoribosyltransferase domain-containing protein</fullName>
    </recommendedName>
</protein>
<sequence length="219" mass="24276">MRRSSFVTWILELILPTRCIVCSTPRTMLCARCIVRLSPPEEAPDGCIVLWSFRDARVRNVIHALKYRGISSLAEICGRSLAERLTEEIAEHQMFRRFTDPLIVAVPLAPKRLRERGFNQAALIARGIATASLPPMATAASVLERIKDTPPQARIKDKRDRIKNISGAFLVPRNKTSRVSGRDIILVDDVTTTGATLREAAKALKQAGAREVLLCAVAH</sequence>
<dbReference type="AlphaFoldDB" id="A0A1G2S3F5"/>
<dbReference type="InterPro" id="IPR051910">
    <property type="entry name" value="ComF/GntX_DNA_util-trans"/>
</dbReference>
<dbReference type="Proteomes" id="UP000176997">
    <property type="component" value="Unassembled WGS sequence"/>
</dbReference>
<dbReference type="InterPro" id="IPR029057">
    <property type="entry name" value="PRTase-like"/>
</dbReference>
<organism evidence="3 4">
    <name type="scientific">Candidatus Yonathbacteria bacterium RIFCSPHIGHO2_01_FULL_51_10</name>
    <dbReference type="NCBI Taxonomy" id="1802723"/>
    <lineage>
        <taxon>Bacteria</taxon>
        <taxon>Candidatus Yonathiibacteriota</taxon>
    </lineage>
</organism>
<dbReference type="Pfam" id="PF00156">
    <property type="entry name" value="Pribosyltran"/>
    <property type="match status" value="1"/>
</dbReference>
<proteinExistence type="inferred from homology"/>
<dbReference type="EMBL" id="MHUS01000044">
    <property type="protein sequence ID" value="OHA79630.1"/>
    <property type="molecule type" value="Genomic_DNA"/>
</dbReference>
<feature type="domain" description="Phosphoribosyltransferase" evidence="2">
    <location>
        <begin position="127"/>
        <end position="217"/>
    </location>
</feature>
<dbReference type="STRING" id="1802723.A2675_03010"/>
<evidence type="ECO:0000256" key="1">
    <source>
        <dbReference type="ARBA" id="ARBA00008007"/>
    </source>
</evidence>
<dbReference type="Gene3D" id="3.40.50.2020">
    <property type="match status" value="1"/>
</dbReference>
<dbReference type="PANTHER" id="PTHR47505">
    <property type="entry name" value="DNA UTILIZATION PROTEIN YHGH"/>
    <property type="match status" value="1"/>
</dbReference>
<name>A0A1G2S3F5_9BACT</name>
<evidence type="ECO:0000259" key="2">
    <source>
        <dbReference type="Pfam" id="PF00156"/>
    </source>
</evidence>
<dbReference type="PANTHER" id="PTHR47505:SF1">
    <property type="entry name" value="DNA UTILIZATION PROTEIN YHGH"/>
    <property type="match status" value="1"/>
</dbReference>
<dbReference type="InterPro" id="IPR000836">
    <property type="entry name" value="PRTase_dom"/>
</dbReference>
<accession>A0A1G2S3F5</accession>